<sequence>MKRRFSWMLCFICAACGFFCAACFDVAALAPFLWAALSPAFFILMKSRADGRKCTVLYALAFSYALCFLYYAPVLSLDITARAGEDAQALLVLAWFALSLLHGTVFGAALSAGMLVRCPEALRAPLTALLFTGAEWLIGAGVLGLPFVRLGLTQWQLLPVTQASSLLGVLFISFLLLLTNALLAQGALYRRLRCFAVAGIVFLINFAGGILALSERETGKTVSVAAIQPNVPFWQNGGEGRFEKALGMAERAAEEKPDVIVLPENSAGGSFADESTISGPIFRLARTSGSCILTGVYGMHGYQFRNSVFLTTPENELEDVYHKQRLVPLFENGYEREFSLEDGKERGVLQTEYGKLGVMICFESLFSDIARETAAQGAELLVVVTNDSWFKSELPLKRHLAQSVLRAQETGRWLVQAGNTGMTAIVAPDGTVTASLEANADGVLYGTAELLQGQTGYVLIGDWWLAAAAGGLILAAFAARKRV</sequence>
<feature type="transmembrane region" description="Helical" evidence="8">
    <location>
        <begin position="56"/>
        <end position="72"/>
    </location>
</feature>
<dbReference type="GO" id="GO:0042158">
    <property type="term" value="P:lipoprotein biosynthetic process"/>
    <property type="evidence" value="ECO:0007669"/>
    <property type="project" value="UniProtKB-UniRule"/>
</dbReference>
<dbReference type="GO" id="GO:0005886">
    <property type="term" value="C:plasma membrane"/>
    <property type="evidence" value="ECO:0007669"/>
    <property type="project" value="UniProtKB-SubCell"/>
</dbReference>
<evidence type="ECO:0000256" key="8">
    <source>
        <dbReference type="HAMAP-Rule" id="MF_01148"/>
    </source>
</evidence>
<dbReference type="InterPro" id="IPR004563">
    <property type="entry name" value="Apolipo_AcylTrfase"/>
</dbReference>
<dbReference type="InterPro" id="IPR003010">
    <property type="entry name" value="C-N_Hydrolase"/>
</dbReference>
<accession>A0AAU8A8T8</accession>
<keyword evidence="5 8" id="KW-1133">Transmembrane helix</keyword>
<dbReference type="InterPro" id="IPR036526">
    <property type="entry name" value="C-N_Hydrolase_sf"/>
</dbReference>
<keyword evidence="2 8" id="KW-1003">Cell membrane</keyword>
<evidence type="ECO:0000256" key="5">
    <source>
        <dbReference type="ARBA" id="ARBA00022989"/>
    </source>
</evidence>
<evidence type="ECO:0000256" key="6">
    <source>
        <dbReference type="ARBA" id="ARBA00023136"/>
    </source>
</evidence>
<dbReference type="Pfam" id="PF20154">
    <property type="entry name" value="LNT_N"/>
    <property type="match status" value="1"/>
</dbReference>
<protein>
    <recommendedName>
        <fullName evidence="8">Apolipoprotein N-acyltransferase</fullName>
        <shortName evidence="8">ALP N-acyltransferase</shortName>
        <ecNumber evidence="8">2.3.1.269</ecNumber>
    </recommendedName>
</protein>
<comment type="subcellular location">
    <subcellularLocation>
        <location evidence="1 8">Cell membrane</location>
        <topology evidence="1 8">Multi-pass membrane protein</topology>
    </subcellularLocation>
</comment>
<dbReference type="GO" id="GO:0016410">
    <property type="term" value="F:N-acyltransferase activity"/>
    <property type="evidence" value="ECO:0007669"/>
    <property type="project" value="UniProtKB-UniRule"/>
</dbReference>
<feature type="transmembrane region" description="Helical" evidence="8">
    <location>
        <begin position="195"/>
        <end position="213"/>
    </location>
</feature>
<evidence type="ECO:0000256" key="7">
    <source>
        <dbReference type="ARBA" id="ARBA00023315"/>
    </source>
</evidence>
<keyword evidence="4 8" id="KW-0812">Transmembrane</keyword>
<feature type="domain" description="CN hydrolase" evidence="10">
    <location>
        <begin position="222"/>
        <end position="450"/>
    </location>
</feature>
<name>A0AAU8A8T8_9FIRM</name>
<comment type="function">
    <text evidence="8">Catalyzes the phospholipid dependent N-acylation of the N-terminal cysteine of apolipoprotein, the last step in lipoprotein maturation.</text>
</comment>
<dbReference type="Gene3D" id="3.60.110.10">
    <property type="entry name" value="Carbon-nitrogen hydrolase"/>
    <property type="match status" value="1"/>
</dbReference>
<evidence type="ECO:0000313" key="11">
    <source>
        <dbReference type="EMBL" id="XCC61995.1"/>
    </source>
</evidence>
<dbReference type="NCBIfam" id="TIGR00546">
    <property type="entry name" value="lnt"/>
    <property type="match status" value="1"/>
</dbReference>
<dbReference type="PANTHER" id="PTHR38686:SF1">
    <property type="entry name" value="APOLIPOPROTEIN N-ACYLTRANSFERASE"/>
    <property type="match status" value="1"/>
</dbReference>
<dbReference type="Pfam" id="PF00795">
    <property type="entry name" value="CN_hydrolase"/>
    <property type="match status" value="1"/>
</dbReference>
<keyword evidence="7 8" id="KW-0012">Acyltransferase</keyword>
<feature type="transmembrane region" description="Helical" evidence="8">
    <location>
        <begin position="128"/>
        <end position="148"/>
    </location>
</feature>
<dbReference type="HAMAP" id="MF_01148">
    <property type="entry name" value="Lnt"/>
    <property type="match status" value="1"/>
</dbReference>
<feature type="signal peptide" evidence="9">
    <location>
        <begin position="1"/>
        <end position="21"/>
    </location>
</feature>
<comment type="pathway">
    <text evidence="8">Protein modification; lipoprotein biosynthesis (N-acyl transfer).</text>
</comment>
<evidence type="ECO:0000256" key="9">
    <source>
        <dbReference type="SAM" id="SignalP"/>
    </source>
</evidence>
<keyword evidence="3 8" id="KW-0808">Transferase</keyword>
<dbReference type="CDD" id="cd07571">
    <property type="entry name" value="ALP_N-acyl_transferase"/>
    <property type="match status" value="1"/>
</dbReference>
<dbReference type="SUPFAM" id="SSF56317">
    <property type="entry name" value="Carbon-nitrogen hydrolase"/>
    <property type="match status" value="1"/>
</dbReference>
<comment type="similarity">
    <text evidence="8">Belongs to the CN hydrolase family. Apolipoprotein N-acyltransferase subfamily.</text>
</comment>
<proteinExistence type="inferred from homology"/>
<evidence type="ECO:0000256" key="1">
    <source>
        <dbReference type="ARBA" id="ARBA00004651"/>
    </source>
</evidence>
<evidence type="ECO:0000256" key="4">
    <source>
        <dbReference type="ARBA" id="ARBA00022692"/>
    </source>
</evidence>
<dbReference type="PROSITE" id="PS50263">
    <property type="entry name" value="CN_HYDROLASE"/>
    <property type="match status" value="1"/>
</dbReference>
<feature type="transmembrane region" description="Helical" evidence="8">
    <location>
        <begin position="33"/>
        <end position="49"/>
    </location>
</feature>
<dbReference type="EMBL" id="CP117826">
    <property type="protein sequence ID" value="XCC61995.1"/>
    <property type="molecule type" value="Genomic_DNA"/>
</dbReference>
<feature type="transmembrane region" description="Helical" evidence="8">
    <location>
        <begin position="160"/>
        <end position="183"/>
    </location>
</feature>
<feature type="chain" id="PRO_5043403469" description="Apolipoprotein N-acyltransferase" evidence="9">
    <location>
        <begin position="22"/>
        <end position="483"/>
    </location>
</feature>
<feature type="transmembrane region" description="Helical" evidence="8">
    <location>
        <begin position="92"/>
        <end position="116"/>
    </location>
</feature>
<dbReference type="PANTHER" id="PTHR38686">
    <property type="entry name" value="APOLIPOPROTEIN N-ACYLTRANSFERASE"/>
    <property type="match status" value="1"/>
</dbReference>
<evidence type="ECO:0000259" key="10">
    <source>
        <dbReference type="PROSITE" id="PS50263"/>
    </source>
</evidence>
<evidence type="ECO:0000256" key="3">
    <source>
        <dbReference type="ARBA" id="ARBA00022679"/>
    </source>
</evidence>
<gene>
    <name evidence="8 11" type="primary">lnt</name>
    <name evidence="11" type="ORF">PUP29_10755</name>
</gene>
<evidence type="ECO:0000256" key="2">
    <source>
        <dbReference type="ARBA" id="ARBA00022475"/>
    </source>
</evidence>
<feature type="transmembrane region" description="Helical" evidence="8">
    <location>
        <begin position="457"/>
        <end position="479"/>
    </location>
</feature>
<keyword evidence="6 8" id="KW-0472">Membrane</keyword>
<reference evidence="11" key="1">
    <citation type="submission" date="2023-02" db="EMBL/GenBank/DDBJ databases">
        <title>Gut commensal Christensenella minuta modulates host metabolism via a new class of secondary bile acids.</title>
        <authorList>
            <person name="Liu C."/>
        </authorList>
    </citation>
    <scope>NUCLEOTIDE SEQUENCE</scope>
    <source>
        <strain evidence="11">CA70</strain>
    </source>
</reference>
<comment type="catalytic activity">
    <reaction evidence="8">
        <text>N-terminal S-1,2-diacyl-sn-glyceryl-L-cysteinyl-[lipoprotein] + a glycerophospholipid = N-acyl-S-1,2-diacyl-sn-glyceryl-L-cysteinyl-[lipoprotein] + a 2-acyl-sn-glycero-3-phospholipid + H(+)</text>
        <dbReference type="Rhea" id="RHEA:48228"/>
        <dbReference type="Rhea" id="RHEA-COMP:14681"/>
        <dbReference type="Rhea" id="RHEA-COMP:14684"/>
        <dbReference type="ChEBI" id="CHEBI:15378"/>
        <dbReference type="ChEBI" id="CHEBI:136912"/>
        <dbReference type="ChEBI" id="CHEBI:140656"/>
        <dbReference type="ChEBI" id="CHEBI:140657"/>
        <dbReference type="ChEBI" id="CHEBI:140660"/>
        <dbReference type="EC" id="2.3.1.269"/>
    </reaction>
</comment>
<dbReference type="InterPro" id="IPR045378">
    <property type="entry name" value="LNT_N"/>
</dbReference>
<dbReference type="EC" id="2.3.1.269" evidence="8"/>
<dbReference type="AlphaFoldDB" id="A0AAU8A8T8"/>
<dbReference type="RefSeq" id="WP_353423308.1">
    <property type="nucleotide sequence ID" value="NZ_CP117826.1"/>
</dbReference>
<keyword evidence="9" id="KW-0732">Signal</keyword>
<organism evidence="11">
    <name type="scientific">Christensenella massiliensis</name>
    <dbReference type="NCBI Taxonomy" id="1805714"/>
    <lineage>
        <taxon>Bacteria</taxon>
        <taxon>Bacillati</taxon>
        <taxon>Bacillota</taxon>
        <taxon>Clostridia</taxon>
        <taxon>Christensenellales</taxon>
        <taxon>Christensenellaceae</taxon>
        <taxon>Christensenella</taxon>
    </lineage>
</organism>